<proteinExistence type="predicted"/>
<dbReference type="Gene3D" id="3.20.20.190">
    <property type="entry name" value="Phosphatidylinositol (PI) phosphodiesterase"/>
    <property type="match status" value="1"/>
</dbReference>
<dbReference type="AlphaFoldDB" id="A0A327M057"/>
<gene>
    <name evidence="2" type="ORF">DOO78_22335</name>
</gene>
<keyword evidence="3" id="KW-1185">Reference proteome</keyword>
<dbReference type="PROSITE" id="PS51704">
    <property type="entry name" value="GP_PDE"/>
    <property type="match status" value="1"/>
</dbReference>
<dbReference type="InterPro" id="IPR030395">
    <property type="entry name" value="GP_PDE_dom"/>
</dbReference>
<dbReference type="PANTHER" id="PTHR46211:SF14">
    <property type="entry name" value="GLYCEROPHOSPHODIESTER PHOSPHODIESTERASE"/>
    <property type="match status" value="1"/>
</dbReference>
<comment type="caution">
    <text evidence="2">The sequence shown here is derived from an EMBL/GenBank/DDBJ whole genome shotgun (WGS) entry which is preliminary data.</text>
</comment>
<evidence type="ECO:0000313" key="2">
    <source>
        <dbReference type="EMBL" id="RAI56219.1"/>
    </source>
</evidence>
<dbReference type="EMBL" id="QLIX01000025">
    <property type="protein sequence ID" value="RAI56219.1"/>
    <property type="molecule type" value="Genomic_DNA"/>
</dbReference>
<accession>A0A327M057</accession>
<dbReference type="GO" id="GO:0008081">
    <property type="term" value="F:phosphoric diester hydrolase activity"/>
    <property type="evidence" value="ECO:0007669"/>
    <property type="project" value="InterPro"/>
</dbReference>
<name>A0A327M057_9PROT</name>
<feature type="domain" description="GP-PDE" evidence="1">
    <location>
        <begin position="4"/>
        <end position="243"/>
    </location>
</feature>
<dbReference type="Pfam" id="PF03009">
    <property type="entry name" value="GDPD"/>
    <property type="match status" value="1"/>
</dbReference>
<dbReference type="OrthoDB" id="9787897at2"/>
<dbReference type="SUPFAM" id="SSF51695">
    <property type="entry name" value="PLC-like phosphodiesterases"/>
    <property type="match status" value="1"/>
</dbReference>
<sequence length="245" mass="25539">MTRTEIASHRGGAFLWPENSLLAFRQVLALPAEQLEIDVHLSADDAVVVMHDATLDRMTDATGPLRAQPLAALRRLRVKGTGGEAPPTLAEAVALTSRAGRILRLEVKADAEGRPYPGIVPACLAVLDAAAMRGRCVAMSFQPSTVAAFAAAGGLRRRALLLEARSWRGMGVPGALALARGCGAEEIGLPVEELDAVAVAGIREAGLGIGAWGVNHAATIRRAIGLGLDTITTDDPPLALALRGR</sequence>
<dbReference type="GO" id="GO:0006629">
    <property type="term" value="P:lipid metabolic process"/>
    <property type="evidence" value="ECO:0007669"/>
    <property type="project" value="InterPro"/>
</dbReference>
<dbReference type="InterPro" id="IPR017946">
    <property type="entry name" value="PLC-like_Pdiesterase_TIM-brl"/>
</dbReference>
<evidence type="ECO:0000313" key="3">
    <source>
        <dbReference type="Proteomes" id="UP000249065"/>
    </source>
</evidence>
<organism evidence="2 3">
    <name type="scientific">Roseicella frigidaeris</name>
    <dbReference type="NCBI Taxonomy" id="2230885"/>
    <lineage>
        <taxon>Bacteria</taxon>
        <taxon>Pseudomonadati</taxon>
        <taxon>Pseudomonadota</taxon>
        <taxon>Alphaproteobacteria</taxon>
        <taxon>Acetobacterales</taxon>
        <taxon>Roseomonadaceae</taxon>
        <taxon>Roseicella</taxon>
    </lineage>
</organism>
<dbReference type="Proteomes" id="UP000249065">
    <property type="component" value="Unassembled WGS sequence"/>
</dbReference>
<reference evidence="3" key="1">
    <citation type="submission" date="2018-06" db="EMBL/GenBank/DDBJ databases">
        <authorList>
            <person name="Khan S.A."/>
        </authorList>
    </citation>
    <scope>NUCLEOTIDE SEQUENCE [LARGE SCALE GENOMIC DNA]</scope>
    <source>
        <strain evidence="3">DB-1506</strain>
    </source>
</reference>
<evidence type="ECO:0000259" key="1">
    <source>
        <dbReference type="PROSITE" id="PS51704"/>
    </source>
</evidence>
<protein>
    <submittedName>
        <fullName evidence="2">Glycerophosphodiester phosphodiesterase</fullName>
    </submittedName>
</protein>
<dbReference type="PANTHER" id="PTHR46211">
    <property type="entry name" value="GLYCEROPHOSPHORYL DIESTER PHOSPHODIESTERASE"/>
    <property type="match status" value="1"/>
</dbReference>
<dbReference type="RefSeq" id="WP_111472101.1">
    <property type="nucleotide sequence ID" value="NZ_QLIX01000025.1"/>
</dbReference>